<dbReference type="GO" id="GO:0004140">
    <property type="term" value="F:dephospho-CoA kinase activity"/>
    <property type="evidence" value="ECO:0007669"/>
    <property type="project" value="UniProtKB-EC"/>
</dbReference>
<reference evidence="5 6" key="1">
    <citation type="journal article" date="2020" name="Microorganisms">
        <title>New Insight into Antimicrobial Compounds from Food and Marine-Sourced Carnobacterium Species through Phenotype and Genome Analyses.</title>
        <authorList>
            <person name="Begrem S."/>
            <person name="Ivaniuk F."/>
            <person name="Gigout-Chevalier F."/>
            <person name="Kolypczuk L."/>
            <person name="Bonnetot S."/>
            <person name="Leroi F."/>
            <person name="Grovel O."/>
            <person name="Delbarre-Ladrat C."/>
            <person name="Passerini D."/>
        </authorList>
    </citation>
    <scope>NUCLEOTIDE SEQUENCE [LARGE SCALE GENOMIC DNA]</scope>
    <source>
        <strain evidence="5 6">MIP2551</strain>
    </source>
</reference>
<evidence type="ECO:0000256" key="3">
    <source>
        <dbReference type="HAMAP-Rule" id="MF_00376"/>
    </source>
</evidence>
<evidence type="ECO:0000256" key="4">
    <source>
        <dbReference type="NCBIfam" id="TIGR00152"/>
    </source>
</evidence>
<dbReference type="PROSITE" id="PS51219">
    <property type="entry name" value="DPCK"/>
    <property type="match status" value="1"/>
</dbReference>
<keyword evidence="3 5" id="KW-0808">Transferase</keyword>
<comment type="pathway">
    <text evidence="3">Cofactor biosynthesis; coenzyme A biosynthesis; CoA from (R)-pantothenate: step 5/5.</text>
</comment>
<sequence length="203" mass="22845">MTVILGLTGSIATGKSTVSKLFKEQGYPVVDADIGAREVVEPGTEGLNKLKAYFGDKIILPDGTLNRSELGKIVFNDEKEREQLNEMLSQHIRQWIMTKKDDYLKQHPVVIVLDIPLLFESGYKDDVDQIMVVATTPETQIDRLMKRDGIERNEALQKIAAQLSISEKITLGDIIIDNNGTVEHTKKQVLKWIEKIKPNSCIK</sequence>
<comment type="subcellular location">
    <subcellularLocation>
        <location evidence="3">Cytoplasm</location>
    </subcellularLocation>
</comment>
<organism evidence="5 6">
    <name type="scientific">Carnobacterium inhibens</name>
    <dbReference type="NCBI Taxonomy" id="147709"/>
    <lineage>
        <taxon>Bacteria</taxon>
        <taxon>Bacillati</taxon>
        <taxon>Bacillota</taxon>
        <taxon>Bacilli</taxon>
        <taxon>Lactobacillales</taxon>
        <taxon>Carnobacteriaceae</taxon>
        <taxon>Carnobacterium</taxon>
    </lineage>
</organism>
<keyword evidence="6" id="KW-1185">Reference proteome</keyword>
<gene>
    <name evidence="3" type="primary">coaE</name>
    <name evidence="5" type="ORF">GLO26_04925</name>
</gene>
<evidence type="ECO:0000313" key="6">
    <source>
        <dbReference type="Proteomes" id="UP000638836"/>
    </source>
</evidence>
<keyword evidence="3" id="KW-0963">Cytoplasm</keyword>
<evidence type="ECO:0000256" key="2">
    <source>
        <dbReference type="ARBA" id="ARBA00022840"/>
    </source>
</evidence>
<dbReference type="NCBIfam" id="TIGR00152">
    <property type="entry name" value="dephospho-CoA kinase"/>
    <property type="match status" value="1"/>
</dbReference>
<keyword evidence="1 3" id="KW-0547">Nucleotide-binding</keyword>
<accession>A0ABR7TCI9</accession>
<dbReference type="EC" id="2.7.1.24" evidence="3 4"/>
<dbReference type="HAMAP" id="MF_00376">
    <property type="entry name" value="Dephospho_CoA_kinase"/>
    <property type="match status" value="1"/>
</dbReference>
<comment type="similarity">
    <text evidence="3">Belongs to the CoaE family.</text>
</comment>
<dbReference type="InterPro" id="IPR001977">
    <property type="entry name" value="Depp_CoAkinase"/>
</dbReference>
<comment type="catalytic activity">
    <reaction evidence="3">
        <text>3'-dephospho-CoA + ATP = ADP + CoA + H(+)</text>
        <dbReference type="Rhea" id="RHEA:18245"/>
        <dbReference type="ChEBI" id="CHEBI:15378"/>
        <dbReference type="ChEBI" id="CHEBI:30616"/>
        <dbReference type="ChEBI" id="CHEBI:57287"/>
        <dbReference type="ChEBI" id="CHEBI:57328"/>
        <dbReference type="ChEBI" id="CHEBI:456216"/>
        <dbReference type="EC" id="2.7.1.24"/>
    </reaction>
</comment>
<dbReference type="PANTHER" id="PTHR10695:SF46">
    <property type="entry name" value="BIFUNCTIONAL COENZYME A SYNTHASE-RELATED"/>
    <property type="match status" value="1"/>
</dbReference>
<dbReference type="PANTHER" id="PTHR10695">
    <property type="entry name" value="DEPHOSPHO-COA KINASE-RELATED"/>
    <property type="match status" value="1"/>
</dbReference>
<keyword evidence="3" id="KW-0173">Coenzyme A biosynthesis</keyword>
<evidence type="ECO:0000256" key="1">
    <source>
        <dbReference type="ARBA" id="ARBA00022741"/>
    </source>
</evidence>
<dbReference type="InterPro" id="IPR027417">
    <property type="entry name" value="P-loop_NTPase"/>
</dbReference>
<comment type="function">
    <text evidence="3">Catalyzes the phosphorylation of the 3'-hydroxyl group of dephosphocoenzyme A to form coenzyme A.</text>
</comment>
<dbReference type="Proteomes" id="UP000638836">
    <property type="component" value="Unassembled WGS sequence"/>
</dbReference>
<dbReference type="Pfam" id="PF01121">
    <property type="entry name" value="CoaE"/>
    <property type="match status" value="1"/>
</dbReference>
<comment type="caution">
    <text evidence="5">The sequence shown here is derived from an EMBL/GenBank/DDBJ whole genome shotgun (WGS) entry which is preliminary data.</text>
</comment>
<protein>
    <recommendedName>
        <fullName evidence="3 4">Dephospho-CoA kinase</fullName>
        <ecNumber evidence="3 4">2.7.1.24</ecNumber>
    </recommendedName>
    <alternativeName>
        <fullName evidence="3">Dephosphocoenzyme A kinase</fullName>
    </alternativeName>
</protein>
<name>A0ABR7TCI9_9LACT</name>
<dbReference type="EMBL" id="WNJQ01000003">
    <property type="protein sequence ID" value="MBC9825175.1"/>
    <property type="molecule type" value="Genomic_DNA"/>
</dbReference>
<keyword evidence="2 3" id="KW-0067">ATP-binding</keyword>
<dbReference type="SUPFAM" id="SSF52540">
    <property type="entry name" value="P-loop containing nucleoside triphosphate hydrolases"/>
    <property type="match status" value="1"/>
</dbReference>
<feature type="binding site" evidence="3">
    <location>
        <begin position="12"/>
        <end position="17"/>
    </location>
    <ligand>
        <name>ATP</name>
        <dbReference type="ChEBI" id="CHEBI:30616"/>
    </ligand>
</feature>
<dbReference type="CDD" id="cd02022">
    <property type="entry name" value="DPCK"/>
    <property type="match status" value="1"/>
</dbReference>
<proteinExistence type="inferred from homology"/>
<dbReference type="Gene3D" id="3.40.50.300">
    <property type="entry name" value="P-loop containing nucleotide triphosphate hydrolases"/>
    <property type="match status" value="1"/>
</dbReference>
<keyword evidence="3 5" id="KW-0418">Kinase</keyword>
<evidence type="ECO:0000313" key="5">
    <source>
        <dbReference type="EMBL" id="MBC9825175.1"/>
    </source>
</evidence>
<dbReference type="RefSeq" id="WP_023177284.1">
    <property type="nucleotide sequence ID" value="NZ_JAMAYM010000003.1"/>
</dbReference>